<dbReference type="AlphaFoldDB" id="A0A0V1KNE3"/>
<keyword evidence="1" id="KW-0732">Signal</keyword>
<keyword evidence="3" id="KW-1185">Reference proteome</keyword>
<evidence type="ECO:0000256" key="1">
    <source>
        <dbReference type="SAM" id="SignalP"/>
    </source>
</evidence>
<evidence type="ECO:0000313" key="2">
    <source>
        <dbReference type="EMBL" id="KRZ48804.1"/>
    </source>
</evidence>
<dbReference type="EMBL" id="JYDW01000362">
    <property type="protein sequence ID" value="KRZ48804.1"/>
    <property type="molecule type" value="Genomic_DNA"/>
</dbReference>
<evidence type="ECO:0000313" key="3">
    <source>
        <dbReference type="Proteomes" id="UP000054721"/>
    </source>
</evidence>
<feature type="signal peptide" evidence="1">
    <location>
        <begin position="1"/>
        <end position="17"/>
    </location>
</feature>
<evidence type="ECO:0008006" key="4">
    <source>
        <dbReference type="Google" id="ProtNLM"/>
    </source>
</evidence>
<gene>
    <name evidence="2" type="ORF">T02_777</name>
</gene>
<feature type="chain" id="PRO_5006881153" description="Secreted protein" evidence="1">
    <location>
        <begin position="18"/>
        <end position="104"/>
    </location>
</feature>
<comment type="caution">
    <text evidence="2">The sequence shown here is derived from an EMBL/GenBank/DDBJ whole genome shotgun (WGS) entry which is preliminary data.</text>
</comment>
<proteinExistence type="predicted"/>
<sequence length="104" mass="11606">MVYLLASSLFLPSKVCLKCFYVACVKLVIGSDCFTTIDHRTCNNVPVSFAFVVVKHGKLTAISTYTTDKKTEQLLHNADNHTSPTKPTLFYCTNSENQVLTGRR</sequence>
<accession>A0A0V1KNE3</accession>
<reference evidence="2 3" key="1">
    <citation type="submission" date="2015-05" db="EMBL/GenBank/DDBJ databases">
        <title>Evolution of Trichinella species and genotypes.</title>
        <authorList>
            <person name="Korhonen P.K."/>
            <person name="Edoardo P."/>
            <person name="Giuseppe L.R."/>
            <person name="Gasser R.B."/>
        </authorList>
    </citation>
    <scope>NUCLEOTIDE SEQUENCE [LARGE SCALE GENOMIC DNA]</scope>
    <source>
        <strain evidence="2">ISS10</strain>
    </source>
</reference>
<name>A0A0V1KNE3_9BILA</name>
<dbReference type="Proteomes" id="UP000054721">
    <property type="component" value="Unassembled WGS sequence"/>
</dbReference>
<organism evidence="2 3">
    <name type="scientific">Trichinella nativa</name>
    <dbReference type="NCBI Taxonomy" id="6335"/>
    <lineage>
        <taxon>Eukaryota</taxon>
        <taxon>Metazoa</taxon>
        <taxon>Ecdysozoa</taxon>
        <taxon>Nematoda</taxon>
        <taxon>Enoplea</taxon>
        <taxon>Dorylaimia</taxon>
        <taxon>Trichinellida</taxon>
        <taxon>Trichinellidae</taxon>
        <taxon>Trichinella</taxon>
    </lineage>
</organism>
<protein>
    <recommendedName>
        <fullName evidence="4">Secreted protein</fullName>
    </recommendedName>
</protein>